<gene>
    <name evidence="2" type="ORF">MATL_G00075160</name>
</gene>
<protein>
    <submittedName>
        <fullName evidence="2">Uncharacterized protein</fullName>
    </submittedName>
</protein>
<reference evidence="2" key="1">
    <citation type="submission" date="2021-01" db="EMBL/GenBank/DDBJ databases">
        <authorList>
            <person name="Zahm M."/>
            <person name="Roques C."/>
            <person name="Cabau C."/>
            <person name="Klopp C."/>
            <person name="Donnadieu C."/>
            <person name="Jouanno E."/>
            <person name="Lampietro C."/>
            <person name="Louis A."/>
            <person name="Herpin A."/>
            <person name="Echchiki A."/>
            <person name="Berthelot C."/>
            <person name="Parey E."/>
            <person name="Roest-Crollius H."/>
            <person name="Braasch I."/>
            <person name="Postlethwait J."/>
            <person name="Bobe J."/>
            <person name="Montfort J."/>
            <person name="Bouchez O."/>
            <person name="Begum T."/>
            <person name="Mejri S."/>
            <person name="Adams A."/>
            <person name="Chen W.-J."/>
            <person name="Guiguen Y."/>
        </authorList>
    </citation>
    <scope>NUCLEOTIDE SEQUENCE</scope>
    <source>
        <strain evidence="2">YG-15Mar2019-1</strain>
        <tissue evidence="2">Brain</tissue>
    </source>
</reference>
<sequence length="103" mass="11457">MRGVQIEETGAGKTEFRYPSYVQHIMGDVFSLGFSSFCLVCTLLIHMTWVRLMTLLLLCWRISTHQGRGHQQGLLDGFGRVRGSRWQGSAGLGIATPTTPSSR</sequence>
<keyword evidence="3" id="KW-1185">Reference proteome</keyword>
<evidence type="ECO:0000313" key="2">
    <source>
        <dbReference type="EMBL" id="KAG7477960.1"/>
    </source>
</evidence>
<evidence type="ECO:0000256" key="1">
    <source>
        <dbReference type="SAM" id="Phobius"/>
    </source>
</evidence>
<name>A0A9D3QAH9_MEGAT</name>
<accession>A0A9D3QAH9</accession>
<dbReference type="AlphaFoldDB" id="A0A9D3QAH9"/>
<keyword evidence="1" id="KW-0472">Membrane</keyword>
<evidence type="ECO:0000313" key="3">
    <source>
        <dbReference type="Proteomes" id="UP001046870"/>
    </source>
</evidence>
<keyword evidence="1" id="KW-0812">Transmembrane</keyword>
<keyword evidence="1" id="KW-1133">Transmembrane helix</keyword>
<comment type="caution">
    <text evidence="2">The sequence shown here is derived from an EMBL/GenBank/DDBJ whole genome shotgun (WGS) entry which is preliminary data.</text>
</comment>
<dbReference type="EMBL" id="JAFDVH010000005">
    <property type="protein sequence ID" value="KAG7477960.1"/>
    <property type="molecule type" value="Genomic_DNA"/>
</dbReference>
<dbReference type="InterPro" id="IPR036190">
    <property type="entry name" value="Urocanase_sf"/>
</dbReference>
<feature type="transmembrane region" description="Helical" evidence="1">
    <location>
        <begin position="34"/>
        <end position="60"/>
    </location>
</feature>
<organism evidence="2 3">
    <name type="scientific">Megalops atlanticus</name>
    <name type="common">Tarpon</name>
    <name type="synonym">Clupea gigantea</name>
    <dbReference type="NCBI Taxonomy" id="7932"/>
    <lineage>
        <taxon>Eukaryota</taxon>
        <taxon>Metazoa</taxon>
        <taxon>Chordata</taxon>
        <taxon>Craniata</taxon>
        <taxon>Vertebrata</taxon>
        <taxon>Euteleostomi</taxon>
        <taxon>Actinopterygii</taxon>
        <taxon>Neopterygii</taxon>
        <taxon>Teleostei</taxon>
        <taxon>Elopiformes</taxon>
        <taxon>Megalopidae</taxon>
        <taxon>Megalops</taxon>
    </lineage>
</organism>
<dbReference type="Proteomes" id="UP001046870">
    <property type="component" value="Chromosome 5"/>
</dbReference>
<dbReference type="SUPFAM" id="SSF111326">
    <property type="entry name" value="Urocanase"/>
    <property type="match status" value="1"/>
</dbReference>
<proteinExistence type="predicted"/>